<gene>
    <name evidence="2" type="ORF">ACFPCZ_22220</name>
</gene>
<keyword evidence="1" id="KW-1133">Transmembrane helix</keyword>
<proteinExistence type="predicted"/>
<dbReference type="EMBL" id="JBHSIY010000028">
    <property type="protein sequence ID" value="MFC4869360.1"/>
    <property type="molecule type" value="Genomic_DNA"/>
</dbReference>
<dbReference type="Pfam" id="PF04307">
    <property type="entry name" value="YdjM"/>
    <property type="match status" value="1"/>
</dbReference>
<dbReference type="GO" id="GO:0016787">
    <property type="term" value="F:hydrolase activity"/>
    <property type="evidence" value="ECO:0007669"/>
    <property type="project" value="UniProtKB-KW"/>
</dbReference>
<keyword evidence="1" id="KW-0472">Membrane</keyword>
<organism evidence="2 3">
    <name type="scientific">Streptomonospora arabica</name>
    <dbReference type="NCBI Taxonomy" id="412417"/>
    <lineage>
        <taxon>Bacteria</taxon>
        <taxon>Bacillati</taxon>
        <taxon>Actinomycetota</taxon>
        <taxon>Actinomycetes</taxon>
        <taxon>Streptosporangiales</taxon>
        <taxon>Nocardiopsidaceae</taxon>
        <taxon>Streptomonospora</taxon>
    </lineage>
</organism>
<keyword evidence="2" id="KW-0378">Hydrolase</keyword>
<accession>A0ABV9SSM6</accession>
<dbReference type="RefSeq" id="WP_344143038.1">
    <property type="nucleotide sequence ID" value="NZ_BAAAQI010000006.1"/>
</dbReference>
<feature type="transmembrane region" description="Helical" evidence="1">
    <location>
        <begin position="115"/>
        <end position="135"/>
    </location>
</feature>
<dbReference type="Proteomes" id="UP001595858">
    <property type="component" value="Unassembled WGS sequence"/>
</dbReference>
<name>A0ABV9SSM6_9ACTN</name>
<feature type="transmembrane region" description="Helical" evidence="1">
    <location>
        <begin position="173"/>
        <end position="192"/>
    </location>
</feature>
<sequence length="249" mass="25740">MLAGSHAATGALAGVALGAVAGGGLVELMWCAAVGAGAGLLPDLDHPESTATRSQGPVSRAVSRGVRALSSAVWRATRTRYDDGGYRGGAGAHRHLTHTAPWCLLTGFTAGVVSVHPASGAVVLWLLVSLGLRGLGQCLTGRDREALSSWLTVSLGALLIVGVVVGVAPPHPVLLGAVVGVGAWVHVLGDWLTRQGVPLAWPLKVRGKRWWMHRSPLAFAADADSWQERAVRWACSVGVPALTAWAIMG</sequence>
<keyword evidence="1" id="KW-0812">Transmembrane</keyword>
<feature type="transmembrane region" description="Helical" evidence="1">
    <location>
        <begin position="147"/>
        <end position="167"/>
    </location>
</feature>
<evidence type="ECO:0000313" key="3">
    <source>
        <dbReference type="Proteomes" id="UP001595858"/>
    </source>
</evidence>
<protein>
    <submittedName>
        <fullName evidence="2">Metal-dependent hydrolase</fullName>
    </submittedName>
</protein>
<reference evidence="3" key="1">
    <citation type="journal article" date="2019" name="Int. J. Syst. Evol. Microbiol.">
        <title>The Global Catalogue of Microorganisms (GCM) 10K type strain sequencing project: providing services to taxonomists for standard genome sequencing and annotation.</title>
        <authorList>
            <consortium name="The Broad Institute Genomics Platform"/>
            <consortium name="The Broad Institute Genome Sequencing Center for Infectious Disease"/>
            <person name="Wu L."/>
            <person name="Ma J."/>
        </authorList>
    </citation>
    <scope>NUCLEOTIDE SEQUENCE [LARGE SCALE GENOMIC DNA]</scope>
    <source>
        <strain evidence="3">CGMCC 4.7304</strain>
    </source>
</reference>
<keyword evidence="3" id="KW-1185">Reference proteome</keyword>
<dbReference type="InterPro" id="IPR007404">
    <property type="entry name" value="YdjM-like"/>
</dbReference>
<evidence type="ECO:0000313" key="2">
    <source>
        <dbReference type="EMBL" id="MFC4869360.1"/>
    </source>
</evidence>
<comment type="caution">
    <text evidence="2">The sequence shown here is derived from an EMBL/GenBank/DDBJ whole genome shotgun (WGS) entry which is preliminary data.</text>
</comment>
<evidence type="ECO:0000256" key="1">
    <source>
        <dbReference type="SAM" id="Phobius"/>
    </source>
</evidence>